<dbReference type="InterPro" id="IPR041657">
    <property type="entry name" value="HTH_17"/>
</dbReference>
<dbReference type="NCBIfam" id="TIGR01764">
    <property type="entry name" value="excise"/>
    <property type="match status" value="1"/>
</dbReference>
<keyword evidence="3" id="KW-1185">Reference proteome</keyword>
<accession>A0A1M5C7J2</accession>
<evidence type="ECO:0000313" key="3">
    <source>
        <dbReference type="Proteomes" id="UP000184041"/>
    </source>
</evidence>
<proteinExistence type="predicted"/>
<dbReference type="STRING" id="1194090.SAMN05443144_109125"/>
<dbReference type="AlphaFoldDB" id="A0A1M5C7J2"/>
<sequence>MTSNKPLTAENAAEYLDISKAHLYKLTSTGKIPHYKPNGKRLYFYQDDLDGYIRSGRVKTNAELKSEAEGFITQ</sequence>
<evidence type="ECO:0000259" key="1">
    <source>
        <dbReference type="Pfam" id="PF12728"/>
    </source>
</evidence>
<organism evidence="2 3">
    <name type="scientific">Fodinibius roseus</name>
    <dbReference type="NCBI Taxonomy" id="1194090"/>
    <lineage>
        <taxon>Bacteria</taxon>
        <taxon>Pseudomonadati</taxon>
        <taxon>Balneolota</taxon>
        <taxon>Balneolia</taxon>
        <taxon>Balneolales</taxon>
        <taxon>Balneolaceae</taxon>
        <taxon>Fodinibius</taxon>
    </lineage>
</organism>
<dbReference type="OrthoDB" id="597977at2"/>
<dbReference type="GO" id="GO:0003677">
    <property type="term" value="F:DNA binding"/>
    <property type="evidence" value="ECO:0007669"/>
    <property type="project" value="InterPro"/>
</dbReference>
<dbReference type="EMBL" id="FQUS01000009">
    <property type="protein sequence ID" value="SHF50577.1"/>
    <property type="molecule type" value="Genomic_DNA"/>
</dbReference>
<dbReference type="Pfam" id="PF12728">
    <property type="entry name" value="HTH_17"/>
    <property type="match status" value="1"/>
</dbReference>
<dbReference type="Proteomes" id="UP000184041">
    <property type="component" value="Unassembled WGS sequence"/>
</dbReference>
<dbReference type="InterPro" id="IPR010093">
    <property type="entry name" value="SinI_DNA-bd"/>
</dbReference>
<gene>
    <name evidence="2" type="ORF">SAMN05443144_109125</name>
</gene>
<name>A0A1M5C7J2_9BACT</name>
<feature type="domain" description="Helix-turn-helix" evidence="1">
    <location>
        <begin position="7"/>
        <end position="56"/>
    </location>
</feature>
<evidence type="ECO:0000313" key="2">
    <source>
        <dbReference type="EMBL" id="SHF50577.1"/>
    </source>
</evidence>
<reference evidence="2 3" key="1">
    <citation type="submission" date="2016-11" db="EMBL/GenBank/DDBJ databases">
        <authorList>
            <person name="Jaros S."/>
            <person name="Januszkiewicz K."/>
            <person name="Wedrychowicz H."/>
        </authorList>
    </citation>
    <scope>NUCLEOTIDE SEQUENCE [LARGE SCALE GENOMIC DNA]</scope>
    <source>
        <strain evidence="2 3">DSM 21986</strain>
    </source>
</reference>
<protein>
    <submittedName>
        <fullName evidence="2">DNA binding domain-containing protein, excisionase family</fullName>
    </submittedName>
</protein>
<dbReference type="RefSeq" id="WP_073063242.1">
    <property type="nucleotide sequence ID" value="NZ_FQUS01000009.1"/>
</dbReference>